<dbReference type="InterPro" id="IPR026893">
    <property type="entry name" value="Tyr/Ser_Pase_IphP-type"/>
</dbReference>
<comment type="similarity">
    <text evidence="1">Belongs to the protein-tyrosine phosphatase family.</text>
</comment>
<comment type="caution">
    <text evidence="5">The sequence shown here is derived from an EMBL/GenBank/DDBJ whole genome shotgun (WGS) entry which is preliminary data.</text>
</comment>
<evidence type="ECO:0000313" key="6">
    <source>
        <dbReference type="Proteomes" id="UP001501094"/>
    </source>
</evidence>
<dbReference type="PROSITE" id="PS00383">
    <property type="entry name" value="TYR_PHOSPHATASE_1"/>
    <property type="match status" value="1"/>
</dbReference>
<dbReference type="PANTHER" id="PTHR31126">
    <property type="entry name" value="TYROSINE-PROTEIN PHOSPHATASE"/>
    <property type="match status" value="1"/>
</dbReference>
<dbReference type="SUPFAM" id="SSF52799">
    <property type="entry name" value="(Phosphotyrosine protein) phosphatases II"/>
    <property type="match status" value="1"/>
</dbReference>
<feature type="domain" description="Rhodanese" evidence="4">
    <location>
        <begin position="85"/>
        <end position="167"/>
    </location>
</feature>
<evidence type="ECO:0000259" key="4">
    <source>
        <dbReference type="PROSITE" id="PS50206"/>
    </source>
</evidence>
<dbReference type="EMBL" id="BAAANL010000007">
    <property type="protein sequence ID" value="GAA1871424.1"/>
    <property type="molecule type" value="Genomic_DNA"/>
</dbReference>
<sequence>MPTYSPLHLDWPGLLNARDLGGMPLSGGGVVAERAIVRAESFSWLRPDGVEAARAYGLGRIIDLRLPAETVRYPHPFADEPDVYVNLPVQEPDDPEEGPWAHLYEGMLERRPKLFARAVGAVADAPEGPVAVHCAAGKDRTGLVVAFTLSLAGADDALIADDYELTSTRLAPREAGYAAVMDRARAAHEEARAARRAAGEQADGDDDLPVWLHPARRIAVTRDIILETLAYVRSAYGSIGGYLEGGGLTAAQQEKLVRRVRGEI</sequence>
<dbReference type="InterPro" id="IPR001763">
    <property type="entry name" value="Rhodanese-like_dom"/>
</dbReference>
<dbReference type="InterPro" id="IPR029021">
    <property type="entry name" value="Prot-tyrosine_phosphatase-like"/>
</dbReference>
<evidence type="ECO:0000256" key="2">
    <source>
        <dbReference type="ARBA" id="ARBA00013064"/>
    </source>
</evidence>
<proteinExistence type="inferred from homology"/>
<keyword evidence="6" id="KW-1185">Reference proteome</keyword>
<dbReference type="PANTHER" id="PTHR31126:SF1">
    <property type="entry name" value="TYROSINE SPECIFIC PROTEIN PHOSPHATASES DOMAIN-CONTAINING PROTEIN"/>
    <property type="match status" value="1"/>
</dbReference>
<dbReference type="Gene3D" id="3.90.190.10">
    <property type="entry name" value="Protein tyrosine phosphatase superfamily"/>
    <property type="match status" value="1"/>
</dbReference>
<name>A0ABN2NJ70_9MICO</name>
<evidence type="ECO:0000259" key="3">
    <source>
        <dbReference type="PROSITE" id="PS50056"/>
    </source>
</evidence>
<dbReference type="EC" id="3.1.3.48" evidence="2"/>
<evidence type="ECO:0000313" key="5">
    <source>
        <dbReference type="EMBL" id="GAA1871424.1"/>
    </source>
</evidence>
<dbReference type="Proteomes" id="UP001501094">
    <property type="component" value="Unassembled WGS sequence"/>
</dbReference>
<accession>A0ABN2NJ70</accession>
<dbReference type="PROSITE" id="PS50056">
    <property type="entry name" value="TYR_PHOSPHATASE_2"/>
    <property type="match status" value="1"/>
</dbReference>
<dbReference type="PROSITE" id="PS50206">
    <property type="entry name" value="RHODANESE_3"/>
    <property type="match status" value="1"/>
</dbReference>
<gene>
    <name evidence="5" type="ORF">GCM10009751_33300</name>
</gene>
<evidence type="ECO:0000256" key="1">
    <source>
        <dbReference type="ARBA" id="ARBA00009580"/>
    </source>
</evidence>
<dbReference type="Pfam" id="PF13350">
    <property type="entry name" value="Y_phosphatase3"/>
    <property type="match status" value="1"/>
</dbReference>
<dbReference type="InterPro" id="IPR016130">
    <property type="entry name" value="Tyr_Pase_AS"/>
</dbReference>
<organism evidence="5 6">
    <name type="scientific">Myceligenerans crystallogenes</name>
    <dbReference type="NCBI Taxonomy" id="316335"/>
    <lineage>
        <taxon>Bacteria</taxon>
        <taxon>Bacillati</taxon>
        <taxon>Actinomycetota</taxon>
        <taxon>Actinomycetes</taxon>
        <taxon>Micrococcales</taxon>
        <taxon>Promicromonosporaceae</taxon>
        <taxon>Myceligenerans</taxon>
    </lineage>
</organism>
<reference evidence="5 6" key="1">
    <citation type="journal article" date="2019" name="Int. J. Syst. Evol. Microbiol.">
        <title>The Global Catalogue of Microorganisms (GCM) 10K type strain sequencing project: providing services to taxonomists for standard genome sequencing and annotation.</title>
        <authorList>
            <consortium name="The Broad Institute Genomics Platform"/>
            <consortium name="The Broad Institute Genome Sequencing Center for Infectious Disease"/>
            <person name="Wu L."/>
            <person name="Ma J."/>
        </authorList>
    </citation>
    <scope>NUCLEOTIDE SEQUENCE [LARGE SCALE GENOMIC DNA]</scope>
    <source>
        <strain evidence="5 6">JCM 14326</strain>
    </source>
</reference>
<protein>
    <recommendedName>
        <fullName evidence="2">protein-tyrosine-phosphatase</fullName>
        <ecNumber evidence="2">3.1.3.48</ecNumber>
    </recommendedName>
</protein>
<feature type="domain" description="Tyrosine specific protein phosphatases" evidence="3">
    <location>
        <begin position="113"/>
        <end position="149"/>
    </location>
</feature>
<dbReference type="InterPro" id="IPR000387">
    <property type="entry name" value="Tyr_Pase_dom"/>
</dbReference>
<dbReference type="RefSeq" id="WP_344105082.1">
    <property type="nucleotide sequence ID" value="NZ_BAAANL010000007.1"/>
</dbReference>